<dbReference type="Pfam" id="PF13231">
    <property type="entry name" value="PMT_2"/>
    <property type="match status" value="1"/>
</dbReference>
<evidence type="ECO:0000256" key="1">
    <source>
        <dbReference type="ARBA" id="ARBA00004651"/>
    </source>
</evidence>
<keyword evidence="7 8" id="KW-0472">Membrane</keyword>
<dbReference type="GO" id="GO:0016763">
    <property type="term" value="F:pentosyltransferase activity"/>
    <property type="evidence" value="ECO:0007669"/>
    <property type="project" value="TreeGrafter"/>
</dbReference>
<name>A0A3B1BFS1_9ZZZZ</name>
<keyword evidence="5 8" id="KW-0812">Transmembrane</keyword>
<evidence type="ECO:0000256" key="8">
    <source>
        <dbReference type="SAM" id="Phobius"/>
    </source>
</evidence>
<feature type="transmembrane region" description="Helical" evidence="8">
    <location>
        <begin position="145"/>
        <end position="178"/>
    </location>
</feature>
<dbReference type="GO" id="GO:0008610">
    <property type="term" value="P:lipid biosynthetic process"/>
    <property type="evidence" value="ECO:0007669"/>
    <property type="project" value="UniProtKB-ARBA"/>
</dbReference>
<keyword evidence="6 8" id="KW-1133">Transmembrane helix</keyword>
<reference evidence="10" key="1">
    <citation type="submission" date="2018-06" db="EMBL/GenBank/DDBJ databases">
        <authorList>
            <person name="Zhirakovskaya E."/>
        </authorList>
    </citation>
    <scope>NUCLEOTIDE SEQUENCE</scope>
</reference>
<feature type="transmembrane region" description="Helical" evidence="8">
    <location>
        <begin position="332"/>
        <end position="351"/>
    </location>
</feature>
<evidence type="ECO:0000259" key="9">
    <source>
        <dbReference type="Pfam" id="PF13231"/>
    </source>
</evidence>
<feature type="transmembrane region" description="Helical" evidence="8">
    <location>
        <begin position="243"/>
        <end position="261"/>
    </location>
</feature>
<evidence type="ECO:0000313" key="10">
    <source>
        <dbReference type="EMBL" id="VAX14962.1"/>
    </source>
</evidence>
<evidence type="ECO:0000256" key="3">
    <source>
        <dbReference type="ARBA" id="ARBA00022676"/>
    </source>
</evidence>
<evidence type="ECO:0000256" key="2">
    <source>
        <dbReference type="ARBA" id="ARBA00022475"/>
    </source>
</evidence>
<dbReference type="EMBL" id="UOGA01000028">
    <property type="protein sequence ID" value="VAX14962.1"/>
    <property type="molecule type" value="Genomic_DNA"/>
</dbReference>
<sequence length="491" mass="56138">MNRQSTFLVFLFALTCFRIAYSGWFELSLDEAYYWIWSQSLDFSYYDHPPMVAYMIALSGLLGESERFVRAPAVLCATGVTWITYILASDIFGNRRTGFLTALLLNITLIFGVGSLMTTPDAPLSLFWMLSLYFGYKIVDTQKPAYWWALGLSFGLALISKYNAALFAPAFLAFLLISRENRRWLFRPQPYLAFALSIMVFAPVIYWNYLNDWVSFRFQLSHGLNPDSQGAIINAVEFWGGQVALYGLFLFFFIIASSIGIGRLGVKLKRDDFVYLSVMSVSLLAFFFVNSFMKRMEGNWAVVAYFSAIAVTPGFIALWADRTLTAKREWVVYGYRASAVLAVLLIVYAHIQIVEPVLPMPQKYEISRRIYGWRMLAHETDKRLKPLKQGAFILANRYQISTLLTYYTSGHVESYITNGKGRFGYLGSVTRLIGEDAVYVTETGRSDLSRISGYFEKTEPAGKLRIVRQGELIREFRFFKCFNYKGGLIEI</sequence>
<feature type="domain" description="Glycosyltransferase RgtA/B/C/D-like" evidence="9">
    <location>
        <begin position="47"/>
        <end position="207"/>
    </location>
</feature>
<accession>A0A3B1BFS1</accession>
<feature type="transmembrane region" description="Helical" evidence="8">
    <location>
        <begin position="99"/>
        <end position="119"/>
    </location>
</feature>
<dbReference type="PANTHER" id="PTHR33908:SF11">
    <property type="entry name" value="MEMBRANE PROTEIN"/>
    <property type="match status" value="1"/>
</dbReference>
<dbReference type="InterPro" id="IPR050297">
    <property type="entry name" value="LipidA_mod_glycosyltrf_83"/>
</dbReference>
<keyword evidence="4" id="KW-0808">Transferase</keyword>
<evidence type="ECO:0000256" key="4">
    <source>
        <dbReference type="ARBA" id="ARBA00022679"/>
    </source>
</evidence>
<comment type="subcellular location">
    <subcellularLocation>
        <location evidence="1">Cell membrane</location>
        <topology evidence="1">Multi-pass membrane protein</topology>
    </subcellularLocation>
</comment>
<evidence type="ECO:0000256" key="5">
    <source>
        <dbReference type="ARBA" id="ARBA00022692"/>
    </source>
</evidence>
<protein>
    <recommendedName>
        <fullName evidence="9">Glycosyltransferase RgtA/B/C/D-like domain-containing protein</fullName>
    </recommendedName>
</protein>
<dbReference type="PANTHER" id="PTHR33908">
    <property type="entry name" value="MANNOSYLTRANSFERASE YKCB-RELATED"/>
    <property type="match status" value="1"/>
</dbReference>
<dbReference type="InterPro" id="IPR038731">
    <property type="entry name" value="RgtA/B/C-like"/>
</dbReference>
<evidence type="ECO:0000256" key="7">
    <source>
        <dbReference type="ARBA" id="ARBA00023136"/>
    </source>
</evidence>
<feature type="transmembrane region" description="Helical" evidence="8">
    <location>
        <begin position="299"/>
        <end position="320"/>
    </location>
</feature>
<gene>
    <name evidence="10" type="ORF">MNBD_NITROSPINAE04-1989</name>
</gene>
<keyword evidence="2" id="KW-1003">Cell membrane</keyword>
<evidence type="ECO:0000256" key="6">
    <source>
        <dbReference type="ARBA" id="ARBA00022989"/>
    </source>
</evidence>
<keyword evidence="3" id="KW-0328">Glycosyltransferase</keyword>
<dbReference type="AlphaFoldDB" id="A0A3B1BFS1"/>
<dbReference type="GO" id="GO:0005886">
    <property type="term" value="C:plasma membrane"/>
    <property type="evidence" value="ECO:0007669"/>
    <property type="project" value="UniProtKB-SubCell"/>
</dbReference>
<organism evidence="10">
    <name type="scientific">hydrothermal vent metagenome</name>
    <dbReference type="NCBI Taxonomy" id="652676"/>
    <lineage>
        <taxon>unclassified sequences</taxon>
        <taxon>metagenomes</taxon>
        <taxon>ecological metagenomes</taxon>
    </lineage>
</organism>
<feature type="transmembrane region" description="Helical" evidence="8">
    <location>
        <begin position="190"/>
        <end position="209"/>
    </location>
</feature>
<feature type="transmembrane region" description="Helical" evidence="8">
    <location>
        <begin position="68"/>
        <end position="87"/>
    </location>
</feature>
<proteinExistence type="predicted"/>
<feature type="transmembrane region" description="Helical" evidence="8">
    <location>
        <begin position="273"/>
        <end position="293"/>
    </location>
</feature>